<organism evidence="2 3">
    <name type="scientific">Gossypium schwendimanii</name>
    <name type="common">Cotton</name>
    <dbReference type="NCBI Taxonomy" id="34291"/>
    <lineage>
        <taxon>Eukaryota</taxon>
        <taxon>Viridiplantae</taxon>
        <taxon>Streptophyta</taxon>
        <taxon>Embryophyta</taxon>
        <taxon>Tracheophyta</taxon>
        <taxon>Spermatophyta</taxon>
        <taxon>Magnoliopsida</taxon>
        <taxon>eudicotyledons</taxon>
        <taxon>Gunneridae</taxon>
        <taxon>Pentapetalae</taxon>
        <taxon>rosids</taxon>
        <taxon>malvids</taxon>
        <taxon>Malvales</taxon>
        <taxon>Malvaceae</taxon>
        <taxon>Malvoideae</taxon>
        <taxon>Gossypium</taxon>
    </lineage>
</organism>
<dbReference type="EMBL" id="JABFAF010276558">
    <property type="protein sequence ID" value="MBA0879900.1"/>
    <property type="molecule type" value="Genomic_DNA"/>
</dbReference>
<name>A0A7J9N9I8_GOSSC</name>
<feature type="compositionally biased region" description="Basic and acidic residues" evidence="1">
    <location>
        <begin position="12"/>
        <end position="24"/>
    </location>
</feature>
<accession>A0A7J9N9I8</accession>
<evidence type="ECO:0000313" key="3">
    <source>
        <dbReference type="Proteomes" id="UP000593576"/>
    </source>
</evidence>
<reference evidence="2 3" key="1">
    <citation type="journal article" date="2019" name="Genome Biol. Evol.">
        <title>Insights into the evolution of the New World diploid cottons (Gossypium, subgenus Houzingenia) based on genome sequencing.</title>
        <authorList>
            <person name="Grover C.E."/>
            <person name="Arick M.A. 2nd"/>
            <person name="Thrash A."/>
            <person name="Conover J.L."/>
            <person name="Sanders W.S."/>
            <person name="Peterson D.G."/>
            <person name="Frelichowski J.E."/>
            <person name="Scheffler J.A."/>
            <person name="Scheffler B.E."/>
            <person name="Wendel J.F."/>
        </authorList>
    </citation>
    <scope>NUCLEOTIDE SEQUENCE [LARGE SCALE GENOMIC DNA]</scope>
    <source>
        <strain evidence="2">1</strain>
        <tissue evidence="2">Leaf</tissue>
    </source>
</reference>
<evidence type="ECO:0000256" key="1">
    <source>
        <dbReference type="SAM" id="MobiDB-lite"/>
    </source>
</evidence>
<gene>
    <name evidence="2" type="ORF">Goshw_016589</name>
</gene>
<evidence type="ECO:0000313" key="2">
    <source>
        <dbReference type="EMBL" id="MBA0879900.1"/>
    </source>
</evidence>
<sequence length="24" mass="2802">MTVMSTGESPEEEHCSLFYREHDS</sequence>
<proteinExistence type="predicted"/>
<keyword evidence="3" id="KW-1185">Reference proteome</keyword>
<dbReference type="Proteomes" id="UP000593576">
    <property type="component" value="Unassembled WGS sequence"/>
</dbReference>
<dbReference type="AlphaFoldDB" id="A0A7J9N9I8"/>
<protein>
    <submittedName>
        <fullName evidence="2">Uncharacterized protein</fullName>
    </submittedName>
</protein>
<comment type="caution">
    <text evidence="2">The sequence shown here is derived from an EMBL/GenBank/DDBJ whole genome shotgun (WGS) entry which is preliminary data.</text>
</comment>
<feature type="region of interest" description="Disordered" evidence="1">
    <location>
        <begin position="1"/>
        <end position="24"/>
    </location>
</feature>